<dbReference type="PROSITE" id="PS00318">
    <property type="entry name" value="HMG_COA_REDUCTASE_2"/>
    <property type="match status" value="1"/>
</dbReference>
<dbReference type="InterPro" id="IPR002202">
    <property type="entry name" value="HMG_CoA_Rdtase"/>
</dbReference>
<dbReference type="EMBL" id="BDMD01000075">
    <property type="protein sequence ID" value="GBF09541.1"/>
    <property type="molecule type" value="Genomic_DNA"/>
</dbReference>
<dbReference type="PROSITE" id="PS50065">
    <property type="entry name" value="HMG_COA_REDUCTASE_4"/>
    <property type="match status" value="1"/>
</dbReference>
<dbReference type="PROSITE" id="PS00066">
    <property type="entry name" value="HMG_COA_REDUCTASE_1"/>
    <property type="match status" value="1"/>
</dbReference>
<dbReference type="AlphaFoldDB" id="A0A401HAQ8"/>
<dbReference type="EC" id="1.1.1.34" evidence="5"/>
<dbReference type="Gene3D" id="3.90.770.10">
    <property type="entry name" value="3-hydroxy-3-methylglutaryl-coenzyme A Reductase, Chain A, domain 2"/>
    <property type="match status" value="1"/>
</dbReference>
<dbReference type="InterPro" id="IPR004554">
    <property type="entry name" value="HMG_CoA_Rdtase_eu_arc"/>
</dbReference>
<dbReference type="CDD" id="cd00643">
    <property type="entry name" value="HMG-CoA_reductase_classI"/>
    <property type="match status" value="1"/>
</dbReference>
<comment type="catalytic activity">
    <reaction evidence="4 5">
        <text>(R)-mevalonate + 2 NADP(+) + CoA = (3S)-3-hydroxy-3-methylglutaryl-CoA + 2 NADPH + 2 H(+)</text>
        <dbReference type="Rhea" id="RHEA:15989"/>
        <dbReference type="ChEBI" id="CHEBI:15378"/>
        <dbReference type="ChEBI" id="CHEBI:36464"/>
        <dbReference type="ChEBI" id="CHEBI:43074"/>
        <dbReference type="ChEBI" id="CHEBI:57287"/>
        <dbReference type="ChEBI" id="CHEBI:57783"/>
        <dbReference type="ChEBI" id="CHEBI:58349"/>
        <dbReference type="EC" id="1.1.1.34"/>
    </reaction>
</comment>
<dbReference type="RefSeq" id="WP_131160504.1">
    <property type="nucleotide sequence ID" value="NZ_BDMD01000075.1"/>
</dbReference>
<evidence type="ECO:0000256" key="1">
    <source>
        <dbReference type="ARBA" id="ARBA00007661"/>
    </source>
</evidence>
<dbReference type="OrthoDB" id="10981at2157"/>
<dbReference type="PANTHER" id="PTHR10572:SF24">
    <property type="entry name" value="3-HYDROXY-3-METHYLGLUTARYL-COENZYME A REDUCTASE"/>
    <property type="match status" value="1"/>
</dbReference>
<dbReference type="InterPro" id="IPR009023">
    <property type="entry name" value="HMG_CoA_Rdtase_NAD(P)-bd_sf"/>
</dbReference>
<comment type="caution">
    <text evidence="6">The sequence shown here is derived from an EMBL/GenBank/DDBJ whole genome shotgun (WGS) entry which is preliminary data.</text>
</comment>
<dbReference type="NCBIfam" id="TIGR00533">
    <property type="entry name" value="HMG_CoA_R_NADP"/>
    <property type="match status" value="1"/>
</dbReference>
<dbReference type="Proteomes" id="UP000291213">
    <property type="component" value="Unassembled WGS sequence"/>
</dbReference>
<evidence type="ECO:0000256" key="4">
    <source>
        <dbReference type="ARBA" id="ARBA00049903"/>
    </source>
</evidence>
<dbReference type="Pfam" id="PF00368">
    <property type="entry name" value="HMG-CoA_red"/>
    <property type="match status" value="1"/>
</dbReference>
<keyword evidence="2 5" id="KW-0521">NADP</keyword>
<proteinExistence type="inferred from homology"/>
<dbReference type="PRINTS" id="PR00071">
    <property type="entry name" value="HMGCOARDTASE"/>
</dbReference>
<dbReference type="InterPro" id="IPR009029">
    <property type="entry name" value="HMG_CoA_Rdtase_sub-bd_dom_sf"/>
</dbReference>
<dbReference type="InterPro" id="IPR023074">
    <property type="entry name" value="HMG_CoA_Rdtase_cat_sf"/>
</dbReference>
<dbReference type="GO" id="GO:0016126">
    <property type="term" value="P:sterol biosynthetic process"/>
    <property type="evidence" value="ECO:0007669"/>
    <property type="project" value="TreeGrafter"/>
</dbReference>
<dbReference type="Gene3D" id="1.10.3270.10">
    <property type="entry name" value="HMGR, N-terminal domain"/>
    <property type="match status" value="1"/>
</dbReference>
<dbReference type="PANTHER" id="PTHR10572">
    <property type="entry name" value="3-HYDROXY-3-METHYLGLUTARYL-COENZYME A REDUCTASE"/>
    <property type="match status" value="1"/>
</dbReference>
<evidence type="ECO:0000256" key="2">
    <source>
        <dbReference type="ARBA" id="ARBA00022857"/>
    </source>
</evidence>
<evidence type="ECO:0000256" key="3">
    <source>
        <dbReference type="ARBA" id="ARBA00023002"/>
    </source>
</evidence>
<reference evidence="6 7" key="1">
    <citation type="submission" date="2017-02" db="EMBL/GenBank/DDBJ databases">
        <title>isolation and characterization of a novel temperate virus Aeropyrum globular virus 1 infecting hyperthermophilic archaeon Aeropyrum.</title>
        <authorList>
            <person name="Yumiya M."/>
            <person name="Yoshida T."/>
            <person name="Sako Y."/>
        </authorList>
    </citation>
    <scope>NUCLEOTIDE SEQUENCE [LARGE SCALE GENOMIC DNA]</scope>
    <source>
        <strain evidence="6 7">YK1-12-2013</strain>
    </source>
</reference>
<organism evidence="6 7">
    <name type="scientific">Aeropyrum pernix</name>
    <dbReference type="NCBI Taxonomy" id="56636"/>
    <lineage>
        <taxon>Archaea</taxon>
        <taxon>Thermoproteota</taxon>
        <taxon>Thermoprotei</taxon>
        <taxon>Desulfurococcales</taxon>
        <taxon>Desulfurococcaceae</taxon>
        <taxon>Aeropyrum</taxon>
    </lineage>
</organism>
<dbReference type="SUPFAM" id="SSF56542">
    <property type="entry name" value="Substrate-binding domain of HMG-CoA reductase"/>
    <property type="match status" value="1"/>
</dbReference>
<dbReference type="SUPFAM" id="SSF55035">
    <property type="entry name" value="NAD-binding domain of HMG-CoA reductase"/>
    <property type="match status" value="1"/>
</dbReference>
<keyword evidence="3 5" id="KW-0560">Oxidoreductase</keyword>
<dbReference type="GO" id="GO:0004420">
    <property type="term" value="F:hydroxymethylglutaryl-CoA reductase (NADPH) activity"/>
    <property type="evidence" value="ECO:0007669"/>
    <property type="project" value="UniProtKB-EC"/>
</dbReference>
<dbReference type="GO" id="GO:0015936">
    <property type="term" value="P:coenzyme A metabolic process"/>
    <property type="evidence" value="ECO:0007669"/>
    <property type="project" value="InterPro"/>
</dbReference>
<accession>A0A401HAQ8</accession>
<comment type="pathway">
    <text evidence="5">Metabolic intermediate biosynthesis; (R)-mevalonate biosynthesis; (R)-mevalonate from acetyl-CoA: step 3/3.</text>
</comment>
<dbReference type="InterPro" id="IPR023282">
    <property type="entry name" value="HMG_CoA_Rdtase_N"/>
</dbReference>
<name>A0A401HAQ8_AERPX</name>
<evidence type="ECO:0000256" key="5">
    <source>
        <dbReference type="RuleBase" id="RU361219"/>
    </source>
</evidence>
<evidence type="ECO:0000313" key="6">
    <source>
        <dbReference type="EMBL" id="GBF09541.1"/>
    </source>
</evidence>
<gene>
    <name evidence="6" type="ORF">apy_12660</name>
</gene>
<dbReference type="FunFam" id="3.30.70.420:FF:000001">
    <property type="entry name" value="3-hydroxy-3-methylglutaryl coenzyme A reductase"/>
    <property type="match status" value="1"/>
</dbReference>
<dbReference type="UniPathway" id="UPA00058">
    <property type="reaction ID" value="UER00103"/>
</dbReference>
<dbReference type="InterPro" id="IPR023076">
    <property type="entry name" value="HMG_CoA_Rdtase_CS"/>
</dbReference>
<sequence>MGSSSGQKPRRLEDLVDKLASGSLSHSRLEKELGNANEAALVRRLYLERLTGASLSSVASTILDFQELYGRNIENPIGAVQVPVGIAGPLRINGDYARGDFYIPLATTEGALVASVNRGAKAITLSGGARAKVIKDGMTRAPLLWTPSVYEAHRLAMWVEDRIEDLRSVVAGVTRHGRLQHIYPYIIGNLVWLRLSFSTGDAMGMNMVTISSDRICRYIEENYDGDAKCIALSGNMCTDKKPAAINKILGRGKYVVAEAIIKGEVVKNVLKTTPQNINLVNVTKNLLGSAAAGSHSFNAHFANIIAAIFIATGQDAAQVVESSMGYTWTEVRGEDLYISVTLPSLEVGTVGGGTRLPTQRELLALLGVAGGGDPPGSNALKLAEIIASAVLAGELNLLSAIAAGQLARAHELLGRGGLKIS</sequence>
<dbReference type="Gene3D" id="3.30.70.420">
    <property type="entry name" value="Hydroxymethylglutaryl-CoA reductase, class I/II, NAD/NADP-binding domain"/>
    <property type="match status" value="1"/>
</dbReference>
<evidence type="ECO:0000313" key="7">
    <source>
        <dbReference type="Proteomes" id="UP000291213"/>
    </source>
</evidence>
<protein>
    <recommendedName>
        <fullName evidence="5">3-hydroxy-3-methylglutaryl coenzyme A reductase</fullName>
        <shortName evidence="5">HMG-CoA reductase</shortName>
        <ecNumber evidence="5">1.1.1.34</ecNumber>
    </recommendedName>
</protein>
<dbReference type="GO" id="GO:0008299">
    <property type="term" value="P:isoprenoid biosynthetic process"/>
    <property type="evidence" value="ECO:0007669"/>
    <property type="project" value="InterPro"/>
</dbReference>
<comment type="similarity">
    <text evidence="1 5">Belongs to the HMG-CoA reductase family.</text>
</comment>